<dbReference type="SUPFAM" id="SSF46689">
    <property type="entry name" value="Homeodomain-like"/>
    <property type="match status" value="1"/>
</dbReference>
<evidence type="ECO:0000256" key="2">
    <source>
        <dbReference type="PROSITE-ProRule" id="PRU00335"/>
    </source>
</evidence>
<dbReference type="PROSITE" id="PS50977">
    <property type="entry name" value="HTH_TETR_2"/>
    <property type="match status" value="1"/>
</dbReference>
<dbReference type="InterPro" id="IPR001647">
    <property type="entry name" value="HTH_TetR"/>
</dbReference>
<name>A0ABN8EI01_9GAMM</name>
<evidence type="ECO:0000313" key="4">
    <source>
        <dbReference type="EMBL" id="CAH0992000.1"/>
    </source>
</evidence>
<organism evidence="4 5">
    <name type="scientific">Sinobacterium norvegicum</name>
    <dbReference type="NCBI Taxonomy" id="1641715"/>
    <lineage>
        <taxon>Bacteria</taxon>
        <taxon>Pseudomonadati</taxon>
        <taxon>Pseudomonadota</taxon>
        <taxon>Gammaproteobacteria</taxon>
        <taxon>Cellvibrionales</taxon>
        <taxon>Spongiibacteraceae</taxon>
        <taxon>Sinobacterium</taxon>
    </lineage>
</organism>
<accession>A0ABN8EI01</accession>
<reference evidence="4" key="1">
    <citation type="submission" date="2021-12" db="EMBL/GenBank/DDBJ databases">
        <authorList>
            <person name="Rodrigo-Torres L."/>
            <person name="Arahal R. D."/>
            <person name="Lucena T."/>
        </authorList>
    </citation>
    <scope>NUCLEOTIDE SEQUENCE</scope>
    <source>
        <strain evidence="4">CECT 8267</strain>
    </source>
</reference>
<protein>
    <recommendedName>
        <fullName evidence="3">HTH tetR-type domain-containing protein</fullName>
    </recommendedName>
</protein>
<gene>
    <name evidence="4" type="ORF">SIN8267_02115</name>
</gene>
<dbReference type="Pfam" id="PF18285">
    <property type="entry name" value="LuxT_C"/>
    <property type="match status" value="1"/>
</dbReference>
<feature type="domain" description="HTH tetR-type" evidence="3">
    <location>
        <begin position="10"/>
        <end position="70"/>
    </location>
</feature>
<dbReference type="EMBL" id="CAKLPX010000002">
    <property type="protein sequence ID" value="CAH0992000.1"/>
    <property type="molecule type" value="Genomic_DNA"/>
</dbReference>
<keyword evidence="1 2" id="KW-0238">DNA-binding</keyword>
<evidence type="ECO:0000256" key="1">
    <source>
        <dbReference type="ARBA" id="ARBA00023125"/>
    </source>
</evidence>
<comment type="caution">
    <text evidence="4">The sequence shown here is derived from an EMBL/GenBank/DDBJ whole genome shotgun (WGS) entry which is preliminary data.</text>
</comment>
<evidence type="ECO:0000259" key="3">
    <source>
        <dbReference type="PROSITE" id="PS50977"/>
    </source>
</evidence>
<feature type="DNA-binding region" description="H-T-H motif" evidence="2">
    <location>
        <begin position="33"/>
        <end position="52"/>
    </location>
</feature>
<evidence type="ECO:0000313" key="5">
    <source>
        <dbReference type="Proteomes" id="UP000838100"/>
    </source>
</evidence>
<sequence length="162" mass="17955">MARKSAAEAARTKQKITDAIIQLTIHEGFEVLSYTRLSKETGVSRSGIANHFPDKRSMVEVFQGQIFTIFTRYLDMTTVESFQHSWMNSLASDEFRNIILLVFVHMGTSANPAMNVKAVMGVNRLTGFVEGSLGQPGVAELESLLGRTLLSVIMRNKSNELA</sequence>
<dbReference type="Proteomes" id="UP000838100">
    <property type="component" value="Unassembled WGS sequence"/>
</dbReference>
<dbReference type="RefSeq" id="WP_237444698.1">
    <property type="nucleotide sequence ID" value="NZ_CAKLPX010000002.1"/>
</dbReference>
<proteinExistence type="predicted"/>
<keyword evidence="5" id="KW-1185">Reference proteome</keyword>
<dbReference type="Gene3D" id="1.10.357.10">
    <property type="entry name" value="Tetracycline Repressor, domain 2"/>
    <property type="match status" value="1"/>
</dbReference>
<dbReference type="InterPro" id="IPR009057">
    <property type="entry name" value="Homeodomain-like_sf"/>
</dbReference>
<dbReference type="Pfam" id="PF00440">
    <property type="entry name" value="TetR_N"/>
    <property type="match status" value="1"/>
</dbReference>